<name>W6Q7T1_PENRF</name>
<accession>W6Q7T1</accession>
<dbReference type="EMBL" id="HG792016">
    <property type="protein sequence ID" value="CDM32753.1"/>
    <property type="molecule type" value="Genomic_DNA"/>
</dbReference>
<sequence length="43" mass="4689">MESDHFAEPLDEVLQKNAFGPLSHRSTSTDTRPSTNGSDKDGI</sequence>
<gene>
    <name evidence="2" type="ORF">PROQFM164_S02g002904</name>
</gene>
<dbReference type="AlphaFoldDB" id="W6Q7T1"/>
<dbReference type="Proteomes" id="UP000030686">
    <property type="component" value="Unassembled WGS sequence"/>
</dbReference>
<protein>
    <submittedName>
        <fullName evidence="2">Genomic scaffold, ProqFM164S02</fullName>
    </submittedName>
</protein>
<evidence type="ECO:0000256" key="1">
    <source>
        <dbReference type="SAM" id="MobiDB-lite"/>
    </source>
</evidence>
<evidence type="ECO:0000313" key="3">
    <source>
        <dbReference type="Proteomes" id="UP000030686"/>
    </source>
</evidence>
<feature type="region of interest" description="Disordered" evidence="1">
    <location>
        <begin position="1"/>
        <end position="43"/>
    </location>
</feature>
<evidence type="ECO:0000313" key="2">
    <source>
        <dbReference type="EMBL" id="CDM32753.1"/>
    </source>
</evidence>
<reference evidence="2" key="1">
    <citation type="journal article" date="2014" name="Nat. Commun.">
        <title>Multiple recent horizontal transfers of a large genomic region in cheese making fungi.</title>
        <authorList>
            <person name="Cheeseman K."/>
            <person name="Ropars J."/>
            <person name="Renault P."/>
            <person name="Dupont J."/>
            <person name="Gouzy J."/>
            <person name="Branca A."/>
            <person name="Abraham A.L."/>
            <person name="Ceppi M."/>
            <person name="Conseiller E."/>
            <person name="Debuchy R."/>
            <person name="Malagnac F."/>
            <person name="Goarin A."/>
            <person name="Silar P."/>
            <person name="Lacoste S."/>
            <person name="Sallet E."/>
            <person name="Bensimon A."/>
            <person name="Giraud T."/>
            <person name="Brygoo Y."/>
        </authorList>
    </citation>
    <scope>NUCLEOTIDE SEQUENCE [LARGE SCALE GENOMIC DNA]</scope>
    <source>
        <strain evidence="2">FM164</strain>
    </source>
</reference>
<feature type="compositionally biased region" description="Polar residues" evidence="1">
    <location>
        <begin position="24"/>
        <end position="37"/>
    </location>
</feature>
<keyword evidence="3" id="KW-1185">Reference proteome</keyword>
<organism evidence="2 3">
    <name type="scientific">Penicillium roqueforti (strain FM164)</name>
    <dbReference type="NCBI Taxonomy" id="1365484"/>
    <lineage>
        <taxon>Eukaryota</taxon>
        <taxon>Fungi</taxon>
        <taxon>Dikarya</taxon>
        <taxon>Ascomycota</taxon>
        <taxon>Pezizomycotina</taxon>
        <taxon>Eurotiomycetes</taxon>
        <taxon>Eurotiomycetidae</taxon>
        <taxon>Eurotiales</taxon>
        <taxon>Aspergillaceae</taxon>
        <taxon>Penicillium</taxon>
    </lineage>
</organism>
<proteinExistence type="predicted"/>